<evidence type="ECO:0000256" key="1">
    <source>
        <dbReference type="ARBA" id="ARBA00022729"/>
    </source>
</evidence>
<dbReference type="Gene3D" id="2.70.70.10">
    <property type="entry name" value="Glucose Permease (Domain IIA)"/>
    <property type="match status" value="1"/>
</dbReference>
<keyword evidence="1 2" id="KW-0732">Signal</keyword>
<dbReference type="PANTHER" id="PTHR21666">
    <property type="entry name" value="PEPTIDASE-RELATED"/>
    <property type="match status" value="1"/>
</dbReference>
<dbReference type="CDD" id="cd12797">
    <property type="entry name" value="M23_peptidase"/>
    <property type="match status" value="1"/>
</dbReference>
<dbReference type="PANTHER" id="PTHR21666:SF289">
    <property type="entry name" value="L-ALA--D-GLU ENDOPEPTIDASE"/>
    <property type="match status" value="1"/>
</dbReference>
<keyword evidence="5" id="KW-1185">Reference proteome</keyword>
<evidence type="ECO:0000256" key="2">
    <source>
        <dbReference type="SAM" id="SignalP"/>
    </source>
</evidence>
<dbReference type="GO" id="GO:0004222">
    <property type="term" value="F:metalloendopeptidase activity"/>
    <property type="evidence" value="ECO:0007669"/>
    <property type="project" value="TreeGrafter"/>
</dbReference>
<dbReference type="InterPro" id="IPR050570">
    <property type="entry name" value="Cell_wall_metabolism_enzyme"/>
</dbReference>
<organism evidence="4 5">
    <name type="scientific">Thioclava dalianensis</name>
    <dbReference type="NCBI Taxonomy" id="1185766"/>
    <lineage>
        <taxon>Bacteria</taxon>
        <taxon>Pseudomonadati</taxon>
        <taxon>Pseudomonadota</taxon>
        <taxon>Alphaproteobacteria</taxon>
        <taxon>Rhodobacterales</taxon>
        <taxon>Paracoccaceae</taxon>
        <taxon>Thioclava</taxon>
    </lineage>
</organism>
<gene>
    <name evidence="4" type="ORF">DL1_10255</name>
</gene>
<dbReference type="RefSeq" id="WP_248642580.1">
    <property type="nucleotide sequence ID" value="NZ_JHEH01000003.1"/>
</dbReference>
<evidence type="ECO:0000259" key="3">
    <source>
        <dbReference type="Pfam" id="PF01551"/>
    </source>
</evidence>
<dbReference type="AlphaFoldDB" id="A0A074TH37"/>
<dbReference type="InterPro" id="IPR011055">
    <property type="entry name" value="Dup_hybrid_motif"/>
</dbReference>
<sequence length="321" mass="34136">MWRATLVCFLVPALPCMAGTISLNLPVECTLGKSCYIQNYVDRDPGPGTRDVGCGTLSYNGHKGTDFALPTVAAMRAGVKVRAAAPGTVRAVRDGEPDRAFVDGASVAGRECGNGVVIEDGDGWETQYCHMRDGSISVKPGQVVAAGDVLGLVGQSGKAEFPHLHLSLRHDGKTVDPFDPDMRQACATDIAAQELWAEPIAYIPTGVLQLGFASQPPSYDAVKQGLAPEATLPADGPALVVWLYGFGAQTGDQIKTRITGPDGLSLAHDAELKKTQALFFQFFGRKTPADGWPAGRYRAQVEILRAGDVIAQRTLEVTLTR</sequence>
<feature type="signal peptide" evidence="2">
    <location>
        <begin position="1"/>
        <end position="18"/>
    </location>
</feature>
<dbReference type="eggNOG" id="COG0739">
    <property type="taxonomic scope" value="Bacteria"/>
</dbReference>
<evidence type="ECO:0000313" key="5">
    <source>
        <dbReference type="Proteomes" id="UP000027725"/>
    </source>
</evidence>
<reference evidence="4 5" key="1">
    <citation type="submission" date="2014-03" db="EMBL/GenBank/DDBJ databases">
        <title>The draft genome sequence of Thioclava dalianensis DLFJ1-1.</title>
        <authorList>
            <person name="Lai Q."/>
            <person name="Shao Z."/>
        </authorList>
    </citation>
    <scope>NUCLEOTIDE SEQUENCE [LARGE SCALE GENOMIC DNA]</scope>
    <source>
        <strain evidence="4 5">DLFJ1-1</strain>
    </source>
</reference>
<protein>
    <submittedName>
        <fullName evidence="4">Peptidase M24</fullName>
    </submittedName>
</protein>
<comment type="caution">
    <text evidence="4">The sequence shown here is derived from an EMBL/GenBank/DDBJ whole genome shotgun (WGS) entry which is preliminary data.</text>
</comment>
<dbReference type="EMBL" id="JHEH01000003">
    <property type="protein sequence ID" value="KEP71026.1"/>
    <property type="molecule type" value="Genomic_DNA"/>
</dbReference>
<accession>A0A074TH37</accession>
<dbReference type="SUPFAM" id="SSF51261">
    <property type="entry name" value="Duplicated hybrid motif"/>
    <property type="match status" value="1"/>
</dbReference>
<evidence type="ECO:0000313" key="4">
    <source>
        <dbReference type="EMBL" id="KEP71026.1"/>
    </source>
</evidence>
<feature type="chain" id="PRO_5001699900" evidence="2">
    <location>
        <begin position="19"/>
        <end position="321"/>
    </location>
</feature>
<proteinExistence type="predicted"/>
<name>A0A074TH37_9RHOB</name>
<dbReference type="STRING" id="1185766.SAMN05216224_103243"/>
<dbReference type="InterPro" id="IPR016047">
    <property type="entry name" value="M23ase_b-sheet_dom"/>
</dbReference>
<dbReference type="Proteomes" id="UP000027725">
    <property type="component" value="Unassembled WGS sequence"/>
</dbReference>
<feature type="domain" description="M23ase beta-sheet core" evidence="3">
    <location>
        <begin position="61"/>
        <end position="177"/>
    </location>
</feature>
<dbReference type="Pfam" id="PF01551">
    <property type="entry name" value="Peptidase_M23"/>
    <property type="match status" value="1"/>
</dbReference>